<dbReference type="Gene3D" id="1.20.120.1750">
    <property type="match status" value="1"/>
</dbReference>
<dbReference type="SUPFAM" id="SSF57850">
    <property type="entry name" value="RING/U-box"/>
    <property type="match status" value="3"/>
</dbReference>
<dbReference type="PROSITE" id="PS00518">
    <property type="entry name" value="ZF_RING_1"/>
    <property type="match status" value="1"/>
</dbReference>
<dbReference type="SMART" id="SM00647">
    <property type="entry name" value="IBR"/>
    <property type="match status" value="2"/>
</dbReference>
<dbReference type="Proteomes" id="UP000249390">
    <property type="component" value="Unassembled WGS sequence"/>
</dbReference>
<evidence type="ECO:0000256" key="2">
    <source>
        <dbReference type="ARBA" id="ARBA00001947"/>
    </source>
</evidence>
<comment type="similarity">
    <text evidence="4">Belongs to the RBR family. Ariadne subfamily.</text>
</comment>
<evidence type="ECO:0000256" key="4">
    <source>
        <dbReference type="ARBA" id="ARBA00005884"/>
    </source>
</evidence>
<dbReference type="AlphaFoldDB" id="A0A328CZU6"/>
<dbReference type="FunFam" id="3.30.40.10:FF:000230">
    <property type="entry name" value="RBR-type E3 ubiquitin transferase"/>
    <property type="match status" value="1"/>
</dbReference>
<dbReference type="InterPro" id="IPR001841">
    <property type="entry name" value="Znf_RING"/>
</dbReference>
<dbReference type="InterPro" id="IPR017907">
    <property type="entry name" value="Znf_RING_CS"/>
</dbReference>
<dbReference type="InterPro" id="IPR044066">
    <property type="entry name" value="TRIAD_supradom"/>
</dbReference>
<evidence type="ECO:0000256" key="10">
    <source>
        <dbReference type="ARBA" id="ARBA00022786"/>
    </source>
</evidence>
<keyword evidence="6" id="KW-0808">Transferase</keyword>
<evidence type="ECO:0000256" key="9">
    <source>
        <dbReference type="ARBA" id="ARBA00022771"/>
    </source>
</evidence>
<dbReference type="InterPro" id="IPR031127">
    <property type="entry name" value="E3_UB_ligase_RBR"/>
</dbReference>
<dbReference type="CDD" id="cd22584">
    <property type="entry name" value="Rcat_RBR_unk"/>
    <property type="match status" value="1"/>
</dbReference>
<comment type="function">
    <text evidence="3">Might act as an E3 ubiquitin-protein ligase, or as part of E3 complex, which accepts ubiquitin from specific E2 ubiquitin-conjugating enzymes and then transfers it to substrates.</text>
</comment>
<keyword evidence="11" id="KW-0862">Zinc</keyword>
<name>A0A328CZU6_9ASTE</name>
<sequence>MRNIECSTQQLLRKHLPFIVLPMVILKTKESSEEPSKFICAICFDEKPVSDRFKYSECNHIFCVPCLTKYAATQMHQNILKIICPNPNCSSELKPIHFQTSLPPEVIDRWETVRCESLIAESQKTYCPFKDCSVLLVDDGGEVVTSAECPSCHRLFCAQCRVPWHGMMTCQEYQKAKRSCKNERELDSKFFKLAEKESWQKCPMCKFFVQRHSGCEHIRCRCGCDFCYHCGKIWIVGHVNMILCRNYIDFDIRTSSKTLFLRYNSGEMVAAEIEVTEILHLVDLSRNVLPAEI</sequence>
<dbReference type="GO" id="GO:0008270">
    <property type="term" value="F:zinc ion binding"/>
    <property type="evidence" value="ECO:0007669"/>
    <property type="project" value="UniProtKB-KW"/>
</dbReference>
<comment type="cofactor">
    <cofactor evidence="2">
        <name>Zn(2+)</name>
        <dbReference type="ChEBI" id="CHEBI:29105"/>
    </cofactor>
</comment>
<evidence type="ECO:0000256" key="5">
    <source>
        <dbReference type="ARBA" id="ARBA00012251"/>
    </source>
</evidence>
<feature type="domain" description="RING-type" evidence="13">
    <location>
        <begin position="40"/>
        <end position="85"/>
    </location>
</feature>
<reference evidence="15 16" key="1">
    <citation type="submission" date="2018-06" db="EMBL/GenBank/DDBJ databases">
        <title>The Genome of Cuscuta australis (Dodder) Provides Insight into the Evolution of Plant Parasitism.</title>
        <authorList>
            <person name="Liu H."/>
        </authorList>
    </citation>
    <scope>NUCLEOTIDE SEQUENCE [LARGE SCALE GENOMIC DNA]</scope>
    <source>
        <strain evidence="16">cv. Yunnan</strain>
        <tissue evidence="15">Vines</tissue>
    </source>
</reference>
<keyword evidence="7" id="KW-0479">Metal-binding</keyword>
<proteinExistence type="inferred from homology"/>
<dbReference type="PROSITE" id="PS51873">
    <property type="entry name" value="TRIAD"/>
    <property type="match status" value="1"/>
</dbReference>
<evidence type="ECO:0000256" key="12">
    <source>
        <dbReference type="PROSITE-ProRule" id="PRU00175"/>
    </source>
</evidence>
<evidence type="ECO:0000256" key="3">
    <source>
        <dbReference type="ARBA" id="ARBA00003976"/>
    </source>
</evidence>
<feature type="domain" description="RING-type" evidence="14">
    <location>
        <begin position="36"/>
        <end position="248"/>
    </location>
</feature>
<dbReference type="EMBL" id="NQVE01000213">
    <property type="protein sequence ID" value="RAL38230.1"/>
    <property type="molecule type" value="Genomic_DNA"/>
</dbReference>
<dbReference type="GO" id="GO:0061630">
    <property type="term" value="F:ubiquitin protein ligase activity"/>
    <property type="evidence" value="ECO:0007669"/>
    <property type="project" value="UniProtKB-EC"/>
</dbReference>
<comment type="caution">
    <text evidence="15">The sequence shown here is derived from an EMBL/GenBank/DDBJ whole genome shotgun (WGS) entry which is preliminary data.</text>
</comment>
<protein>
    <recommendedName>
        <fullName evidence="5">RBR-type E3 ubiquitin transferase</fullName>
        <ecNumber evidence="5">2.3.2.31</ecNumber>
    </recommendedName>
</protein>
<dbReference type="Gene3D" id="3.30.40.10">
    <property type="entry name" value="Zinc/RING finger domain, C3HC4 (zinc finger)"/>
    <property type="match status" value="1"/>
</dbReference>
<keyword evidence="10" id="KW-0833">Ubl conjugation pathway</keyword>
<keyword evidence="9 12" id="KW-0863">Zinc-finger</keyword>
<evidence type="ECO:0000313" key="16">
    <source>
        <dbReference type="Proteomes" id="UP000249390"/>
    </source>
</evidence>
<evidence type="ECO:0000256" key="6">
    <source>
        <dbReference type="ARBA" id="ARBA00022679"/>
    </source>
</evidence>
<organism evidence="15 16">
    <name type="scientific">Cuscuta australis</name>
    <dbReference type="NCBI Taxonomy" id="267555"/>
    <lineage>
        <taxon>Eukaryota</taxon>
        <taxon>Viridiplantae</taxon>
        <taxon>Streptophyta</taxon>
        <taxon>Embryophyta</taxon>
        <taxon>Tracheophyta</taxon>
        <taxon>Spermatophyta</taxon>
        <taxon>Magnoliopsida</taxon>
        <taxon>eudicotyledons</taxon>
        <taxon>Gunneridae</taxon>
        <taxon>Pentapetalae</taxon>
        <taxon>asterids</taxon>
        <taxon>lamiids</taxon>
        <taxon>Solanales</taxon>
        <taxon>Convolvulaceae</taxon>
        <taxon>Cuscuteae</taxon>
        <taxon>Cuscuta</taxon>
        <taxon>Cuscuta subgen. Grammica</taxon>
        <taxon>Cuscuta sect. Cleistogrammica</taxon>
    </lineage>
</organism>
<evidence type="ECO:0000256" key="1">
    <source>
        <dbReference type="ARBA" id="ARBA00001798"/>
    </source>
</evidence>
<dbReference type="EC" id="2.3.2.31" evidence="5"/>
<dbReference type="Pfam" id="PF01485">
    <property type="entry name" value="IBR"/>
    <property type="match status" value="2"/>
</dbReference>
<dbReference type="PROSITE" id="PS50089">
    <property type="entry name" value="ZF_RING_2"/>
    <property type="match status" value="1"/>
</dbReference>
<dbReference type="GO" id="GO:0016567">
    <property type="term" value="P:protein ubiquitination"/>
    <property type="evidence" value="ECO:0007669"/>
    <property type="project" value="UniProtKB-UniPathway"/>
</dbReference>
<keyword evidence="8" id="KW-0677">Repeat</keyword>
<dbReference type="InterPro" id="IPR013083">
    <property type="entry name" value="Znf_RING/FYVE/PHD"/>
</dbReference>
<dbReference type="CDD" id="cd22582">
    <property type="entry name" value="BRcat_RBR_unk"/>
    <property type="match status" value="1"/>
</dbReference>
<accession>A0A328CZU6</accession>
<comment type="catalytic activity">
    <reaction evidence="1">
        <text>[E2 ubiquitin-conjugating enzyme]-S-ubiquitinyl-L-cysteine + [acceptor protein]-L-lysine = [E2 ubiquitin-conjugating enzyme]-L-cysteine + [acceptor protein]-N(6)-ubiquitinyl-L-lysine.</text>
        <dbReference type="EC" id="2.3.2.31"/>
    </reaction>
</comment>
<evidence type="ECO:0000313" key="15">
    <source>
        <dbReference type="EMBL" id="RAL38230.1"/>
    </source>
</evidence>
<evidence type="ECO:0000256" key="11">
    <source>
        <dbReference type="ARBA" id="ARBA00022833"/>
    </source>
</evidence>
<dbReference type="UniPathway" id="UPA00143"/>
<dbReference type="PANTHER" id="PTHR11685">
    <property type="entry name" value="RBR FAMILY RING FINGER AND IBR DOMAIN-CONTAINING"/>
    <property type="match status" value="1"/>
</dbReference>
<evidence type="ECO:0000256" key="7">
    <source>
        <dbReference type="ARBA" id="ARBA00022723"/>
    </source>
</evidence>
<gene>
    <name evidence="15" type="ORF">DM860_018070</name>
</gene>
<keyword evidence="16" id="KW-1185">Reference proteome</keyword>
<dbReference type="InterPro" id="IPR002867">
    <property type="entry name" value="IBR_dom"/>
</dbReference>
<evidence type="ECO:0000259" key="14">
    <source>
        <dbReference type="PROSITE" id="PS51873"/>
    </source>
</evidence>
<evidence type="ECO:0000259" key="13">
    <source>
        <dbReference type="PROSITE" id="PS50089"/>
    </source>
</evidence>
<evidence type="ECO:0000256" key="8">
    <source>
        <dbReference type="ARBA" id="ARBA00022737"/>
    </source>
</evidence>